<gene>
    <name evidence="1" type="ORF">J2795_002043</name>
</gene>
<dbReference type="Proteomes" id="UP001184376">
    <property type="component" value="Unassembled WGS sequence"/>
</dbReference>
<protein>
    <submittedName>
        <fullName evidence="1">Uncharacterized protein</fullName>
    </submittedName>
</protein>
<accession>A0ACC6IUB0</accession>
<comment type="caution">
    <text evidence="1">The sequence shown here is derived from an EMBL/GenBank/DDBJ whole genome shotgun (WGS) entry which is preliminary data.</text>
</comment>
<reference evidence="1" key="1">
    <citation type="submission" date="2023-07" db="EMBL/GenBank/DDBJ databases">
        <title>Sorghum-associated microbial communities from plants grown in Nebraska, USA.</title>
        <authorList>
            <person name="Schachtman D."/>
        </authorList>
    </citation>
    <scope>NUCLEOTIDE SEQUENCE</scope>
    <source>
        <strain evidence="1">DS1280</strain>
    </source>
</reference>
<dbReference type="EMBL" id="JAVDRG010000002">
    <property type="protein sequence ID" value="MDR6441343.1"/>
    <property type="molecule type" value="Genomic_DNA"/>
</dbReference>
<name>A0ACC6IUB0_9FLAO</name>
<organism evidence="1 2">
    <name type="scientific">Chryseobacterium bernardetii</name>
    <dbReference type="NCBI Taxonomy" id="1241978"/>
    <lineage>
        <taxon>Bacteria</taxon>
        <taxon>Pseudomonadati</taxon>
        <taxon>Bacteroidota</taxon>
        <taxon>Flavobacteriia</taxon>
        <taxon>Flavobacteriales</taxon>
        <taxon>Weeksellaceae</taxon>
        <taxon>Chryseobacterium group</taxon>
        <taxon>Chryseobacterium</taxon>
    </lineage>
</organism>
<proteinExistence type="predicted"/>
<sequence>MKSFLISFAIIFSNIVLCQTGNVGVNTQTPTRNLDVNGNVRIRVIPSSTSSSDNYMVTDTDGNVFSRAGNVLKVTTLAANGTTNMSTYTPAQLFDFYFVDKTHTITLPPPTSSFRGKLVRFYLYGGVNPNLILDGVSSLNSGTTVPSNWVYNNTVLTITGNNNRFRFIDLICDGGSWYVDNR</sequence>
<evidence type="ECO:0000313" key="1">
    <source>
        <dbReference type="EMBL" id="MDR6441343.1"/>
    </source>
</evidence>
<evidence type="ECO:0000313" key="2">
    <source>
        <dbReference type="Proteomes" id="UP001184376"/>
    </source>
</evidence>
<keyword evidence="2" id="KW-1185">Reference proteome</keyword>